<name>A0AAC9KC57_9PROT</name>
<keyword evidence="3 7" id="KW-0350">Heme biosynthesis</keyword>
<feature type="region of interest" description="Disordered" evidence="9">
    <location>
        <begin position="1"/>
        <end position="24"/>
    </location>
</feature>
<dbReference type="Pfam" id="PF00762">
    <property type="entry name" value="Ferrochelatase"/>
    <property type="match status" value="1"/>
</dbReference>
<keyword evidence="7 8" id="KW-0963">Cytoplasm</keyword>
<dbReference type="EC" id="4.98.1.1" evidence="7 8"/>
<evidence type="ECO:0000256" key="1">
    <source>
        <dbReference type="ARBA" id="ARBA00007718"/>
    </source>
</evidence>
<dbReference type="PANTHER" id="PTHR11108:SF1">
    <property type="entry name" value="FERROCHELATASE, MITOCHONDRIAL"/>
    <property type="match status" value="1"/>
</dbReference>
<keyword evidence="5 7" id="KW-0627">Porphyrin biosynthesis</keyword>
<dbReference type="Gene3D" id="3.40.50.1400">
    <property type="match status" value="2"/>
</dbReference>
<dbReference type="CDD" id="cd00419">
    <property type="entry name" value="Ferrochelatase_C"/>
    <property type="match status" value="1"/>
</dbReference>
<feature type="binding site" evidence="7">
    <location>
        <position position="221"/>
    </location>
    <ligand>
        <name>Fe(2+)</name>
        <dbReference type="ChEBI" id="CHEBI:29033"/>
    </ligand>
</feature>
<keyword evidence="4 7" id="KW-0456">Lyase</keyword>
<evidence type="ECO:0000256" key="9">
    <source>
        <dbReference type="SAM" id="MobiDB-lite"/>
    </source>
</evidence>
<comment type="pathway">
    <text evidence="7 8">Porphyrin-containing compound metabolism; protoheme biosynthesis; protoheme from protoporphyrin-IX: step 1/1.</text>
</comment>
<keyword evidence="7" id="KW-0479">Metal-binding</keyword>
<dbReference type="SUPFAM" id="SSF53800">
    <property type="entry name" value="Chelatase"/>
    <property type="match status" value="1"/>
</dbReference>
<dbReference type="GO" id="GO:0004325">
    <property type="term" value="F:ferrochelatase activity"/>
    <property type="evidence" value="ECO:0007669"/>
    <property type="project" value="UniProtKB-UniRule"/>
</dbReference>
<reference evidence="11" key="1">
    <citation type="submission" date="2016-11" db="EMBL/GenBank/DDBJ databases">
        <title>Comparative genomic and phenotypic analysis of Granulibacter bethesdensis clinical isolates from patients with chronic granulomatous disease.</title>
        <authorList>
            <person name="Zarember K.A."/>
            <person name="Porcella S.F."/>
            <person name="Chu J."/>
            <person name="Ding L."/>
            <person name="Dahlstrom E."/>
            <person name="Barbian K."/>
            <person name="Martens C."/>
            <person name="Sykora L."/>
            <person name="Kramer S."/>
            <person name="Pettinato A.M."/>
            <person name="Hong H."/>
            <person name="Wald G."/>
            <person name="Berg L.J."/>
            <person name="Rogge L.S."/>
            <person name="Greenberg D.E."/>
            <person name="Falcone E.L."/>
            <person name="Neves J.F."/>
            <person name="Simoes M.J."/>
            <person name="Casal M."/>
            <person name="Rodriguez-Lopez F.C."/>
            <person name="Zelazny A."/>
            <person name="Gallin J.I."/>
            <person name="Holland S.M."/>
        </authorList>
    </citation>
    <scope>NUCLEOTIDE SEQUENCE [LARGE SCALE GENOMIC DNA]</scope>
    <source>
        <strain evidence="11">NIH9.1</strain>
    </source>
</reference>
<dbReference type="RefSeq" id="WP_172822960.1">
    <property type="nucleotide sequence ID" value="NZ_CP018191.1"/>
</dbReference>
<dbReference type="GO" id="GO:0005737">
    <property type="term" value="C:cytoplasm"/>
    <property type="evidence" value="ECO:0007669"/>
    <property type="project" value="UniProtKB-SubCell"/>
</dbReference>
<evidence type="ECO:0000313" key="11">
    <source>
        <dbReference type="Proteomes" id="UP000182373"/>
    </source>
</evidence>
<feature type="compositionally biased region" description="Polar residues" evidence="9">
    <location>
        <begin position="1"/>
        <end position="16"/>
    </location>
</feature>
<comment type="function">
    <text evidence="7 8">Catalyzes the ferrous insertion into protoporphyrin IX.</text>
</comment>
<evidence type="ECO:0000256" key="4">
    <source>
        <dbReference type="ARBA" id="ARBA00023239"/>
    </source>
</evidence>
<evidence type="ECO:0000256" key="2">
    <source>
        <dbReference type="ARBA" id="ARBA00023004"/>
    </source>
</evidence>
<comment type="subcellular location">
    <subcellularLocation>
        <location evidence="7 8">Cytoplasm</location>
    </subcellularLocation>
</comment>
<dbReference type="PROSITE" id="PS00534">
    <property type="entry name" value="FERROCHELATASE"/>
    <property type="match status" value="1"/>
</dbReference>
<evidence type="ECO:0000256" key="3">
    <source>
        <dbReference type="ARBA" id="ARBA00023133"/>
    </source>
</evidence>
<dbReference type="InterPro" id="IPR001015">
    <property type="entry name" value="Ferrochelatase"/>
</dbReference>
<dbReference type="GO" id="GO:0006783">
    <property type="term" value="P:heme biosynthetic process"/>
    <property type="evidence" value="ECO:0007669"/>
    <property type="project" value="UniProtKB-UniRule"/>
</dbReference>
<dbReference type="Proteomes" id="UP000182373">
    <property type="component" value="Chromosome"/>
</dbReference>
<dbReference type="NCBIfam" id="TIGR00109">
    <property type="entry name" value="hemH"/>
    <property type="match status" value="1"/>
</dbReference>
<evidence type="ECO:0000256" key="6">
    <source>
        <dbReference type="ARBA" id="ARBA00024536"/>
    </source>
</evidence>
<dbReference type="CDD" id="cd03411">
    <property type="entry name" value="Ferrochelatase_N"/>
    <property type="match status" value="1"/>
</dbReference>
<evidence type="ECO:0000313" key="10">
    <source>
        <dbReference type="EMBL" id="APH55767.1"/>
    </source>
</evidence>
<dbReference type="InterPro" id="IPR019772">
    <property type="entry name" value="Ferrochelatase_AS"/>
</dbReference>
<organism evidence="10 11">
    <name type="scientific">Granulibacter bethesdensis</name>
    <dbReference type="NCBI Taxonomy" id="364410"/>
    <lineage>
        <taxon>Bacteria</taxon>
        <taxon>Pseudomonadati</taxon>
        <taxon>Pseudomonadota</taxon>
        <taxon>Alphaproteobacteria</taxon>
        <taxon>Acetobacterales</taxon>
        <taxon>Acetobacteraceae</taxon>
        <taxon>Granulibacter</taxon>
    </lineage>
</organism>
<dbReference type="AlphaFoldDB" id="A0AAC9KC57"/>
<dbReference type="GO" id="GO:0046872">
    <property type="term" value="F:metal ion binding"/>
    <property type="evidence" value="ECO:0007669"/>
    <property type="project" value="UniProtKB-KW"/>
</dbReference>
<sequence>MPMISNVSCTPSSLPNDSLPPAGSGKRRKLAVVLFNLGGPDSPAAIRPFLLNLFRDPAILRVPFFVRPILARMIAKARVKPASENYALLGGKSPLLELTQEQAHTLEQALPECEARCFIAMRYWHPFARETVREVKDWDPDEIILLPLYPQYSTTTTGSSLTDWREAAAAAGLAKQTFSLCCYHSDRDFASATAALVRKAYDEARNTLPDDVPLRLLFSAHGLPEVIVKKGDPYQFQVERSTAAVLRAMNMPGLDHQICYQSRATPQVWLGPSTEEAIDRAVEDGVAVLVVPIAFVSEHSETLVELDVEYAELAHRKNIKGYFRVPTQNSDPGFIDSLAGLVRRVREHGPGLCSFAGGRVCPRVHRDCPHGEQGDTP</sequence>
<dbReference type="InterPro" id="IPR033659">
    <property type="entry name" value="Ferrochelatase_N"/>
</dbReference>
<gene>
    <name evidence="7" type="primary">hemH</name>
    <name evidence="10" type="ORF">GbCGDNIH9_2434</name>
</gene>
<evidence type="ECO:0000256" key="8">
    <source>
        <dbReference type="RuleBase" id="RU000607"/>
    </source>
</evidence>
<feature type="binding site" evidence="7">
    <location>
        <position position="301"/>
    </location>
    <ligand>
        <name>Fe(2+)</name>
        <dbReference type="ChEBI" id="CHEBI:29033"/>
    </ligand>
</feature>
<comment type="similarity">
    <text evidence="1 7 8">Belongs to the ferrochelatase family.</text>
</comment>
<accession>A0AAC9KC57</accession>
<dbReference type="InterPro" id="IPR033644">
    <property type="entry name" value="Ferrochelatase_C"/>
</dbReference>
<comment type="catalytic activity">
    <reaction evidence="7 8">
        <text>heme b + 2 H(+) = protoporphyrin IX + Fe(2+)</text>
        <dbReference type="Rhea" id="RHEA:22584"/>
        <dbReference type="ChEBI" id="CHEBI:15378"/>
        <dbReference type="ChEBI" id="CHEBI:29033"/>
        <dbReference type="ChEBI" id="CHEBI:57306"/>
        <dbReference type="ChEBI" id="CHEBI:60344"/>
        <dbReference type="EC" id="4.98.1.1"/>
    </reaction>
</comment>
<evidence type="ECO:0000256" key="5">
    <source>
        <dbReference type="ARBA" id="ARBA00023244"/>
    </source>
</evidence>
<proteinExistence type="inferred from homology"/>
<comment type="catalytic activity">
    <reaction evidence="6">
        <text>Fe-coproporphyrin III + 2 H(+) = coproporphyrin III + Fe(2+)</text>
        <dbReference type="Rhea" id="RHEA:49572"/>
        <dbReference type="ChEBI" id="CHEBI:15378"/>
        <dbReference type="ChEBI" id="CHEBI:29033"/>
        <dbReference type="ChEBI" id="CHEBI:68438"/>
        <dbReference type="ChEBI" id="CHEBI:131725"/>
        <dbReference type="EC" id="4.99.1.9"/>
    </reaction>
    <physiologicalReaction direction="right-to-left" evidence="6">
        <dbReference type="Rhea" id="RHEA:49574"/>
    </physiologicalReaction>
</comment>
<dbReference type="HAMAP" id="MF_00323">
    <property type="entry name" value="Ferrochelatase"/>
    <property type="match status" value="1"/>
</dbReference>
<evidence type="ECO:0000256" key="7">
    <source>
        <dbReference type="HAMAP-Rule" id="MF_00323"/>
    </source>
</evidence>
<dbReference type="PANTHER" id="PTHR11108">
    <property type="entry name" value="FERROCHELATASE"/>
    <property type="match status" value="1"/>
</dbReference>
<dbReference type="EMBL" id="CP018191">
    <property type="protein sequence ID" value="APH55767.1"/>
    <property type="molecule type" value="Genomic_DNA"/>
</dbReference>
<protein>
    <recommendedName>
        <fullName evidence="7 8">Ferrochelatase</fullName>
        <ecNumber evidence="7 8">4.98.1.1</ecNumber>
    </recommendedName>
    <alternativeName>
        <fullName evidence="7">Heme synthase</fullName>
    </alternativeName>
    <alternativeName>
        <fullName evidence="7">Protoheme ferro-lyase</fullName>
    </alternativeName>
</protein>
<keyword evidence="2 7" id="KW-0408">Iron</keyword>